<dbReference type="RefSeq" id="WP_275617272.1">
    <property type="nucleotide sequence ID" value="NZ_JARFVB010000022.1"/>
</dbReference>
<comment type="caution">
    <text evidence="2">The sequence shown here is derived from an EMBL/GenBank/DDBJ whole genome shotgun (WGS) entry which is preliminary data.</text>
</comment>
<dbReference type="EMBL" id="JARFVB010000022">
    <property type="protein sequence ID" value="MDF0718210.1"/>
    <property type="molecule type" value="Genomic_DNA"/>
</dbReference>
<protein>
    <submittedName>
        <fullName evidence="2">DUF6090 family protein</fullName>
    </submittedName>
</protein>
<keyword evidence="1" id="KW-0812">Transmembrane</keyword>
<reference evidence="2 3" key="1">
    <citation type="submission" date="2023-03" db="EMBL/GenBank/DDBJ databases">
        <title>Muricauda XX sp. nov. and Muricauda XXX sp. nov., two novel species isolated from Okinawa Trough.</title>
        <authorList>
            <person name="Cao W."/>
            <person name="Deng X."/>
        </authorList>
    </citation>
    <scope>NUCLEOTIDE SEQUENCE [LARGE SCALE GENOMIC DNA]</scope>
    <source>
        <strain evidence="2 3">334s03</strain>
    </source>
</reference>
<organism evidence="2 3">
    <name type="scientific">Flagellimonas yonaguniensis</name>
    <dbReference type="NCBI Taxonomy" id="3031325"/>
    <lineage>
        <taxon>Bacteria</taxon>
        <taxon>Pseudomonadati</taxon>
        <taxon>Bacteroidota</taxon>
        <taxon>Flavobacteriia</taxon>
        <taxon>Flavobacteriales</taxon>
        <taxon>Flavobacteriaceae</taxon>
        <taxon>Flagellimonas</taxon>
    </lineage>
</organism>
<evidence type="ECO:0000313" key="3">
    <source>
        <dbReference type="Proteomes" id="UP001221366"/>
    </source>
</evidence>
<keyword evidence="3" id="KW-1185">Reference proteome</keyword>
<dbReference type="Proteomes" id="UP001221366">
    <property type="component" value="Unassembled WGS sequence"/>
</dbReference>
<evidence type="ECO:0000256" key="1">
    <source>
        <dbReference type="SAM" id="Phobius"/>
    </source>
</evidence>
<evidence type="ECO:0000313" key="2">
    <source>
        <dbReference type="EMBL" id="MDF0718210.1"/>
    </source>
</evidence>
<keyword evidence="1" id="KW-0472">Membrane</keyword>
<feature type="transmembrane region" description="Helical" evidence="1">
    <location>
        <begin position="21"/>
        <end position="42"/>
    </location>
</feature>
<dbReference type="InterPro" id="IPR045749">
    <property type="entry name" value="DUF6090"/>
</dbReference>
<name>A0ABT5Y4A5_9FLAO</name>
<gene>
    <name evidence="2" type="ORF">PY092_18760</name>
</gene>
<proteinExistence type="predicted"/>
<sequence length="251" mass="29157">MIKFFRKIRQRLLNENRFSKYLLYAIGEIVLVVIGILIALQINNWNESRRSQEKMDNYFDKILVEMRQKSRVLKSHQEGALKFKQDVNRIARMTADKNPDSIPVLKSLLGSLTVAGEVNVSFPIMDEFYKQDLQVAVANDSLKMQLERLLDLRSLRSQASELALNSYVSNIEPFYIKHINYSKTATNGSKEGYINAGPDTNYDELMNSMEFWNIVTLKQETNNYTAHIYEVLIYTIEKIIDLLENELKTTL</sequence>
<accession>A0ABT5Y4A5</accession>
<dbReference type="Pfam" id="PF19578">
    <property type="entry name" value="DUF6090"/>
    <property type="match status" value="1"/>
</dbReference>
<keyword evidence="1" id="KW-1133">Transmembrane helix</keyword>